<dbReference type="InterPro" id="IPR014027">
    <property type="entry name" value="UDP-Glc/GDP-Man_DH_C"/>
</dbReference>
<organism evidence="5 6">
    <name type="scientific">Paenibacillus brevis</name>
    <dbReference type="NCBI Taxonomy" id="2841508"/>
    <lineage>
        <taxon>Bacteria</taxon>
        <taxon>Bacillati</taxon>
        <taxon>Bacillota</taxon>
        <taxon>Bacilli</taxon>
        <taxon>Bacillales</taxon>
        <taxon>Paenibacillaceae</taxon>
        <taxon>Paenibacillus</taxon>
    </lineage>
</organism>
<dbReference type="InterPro" id="IPR001732">
    <property type="entry name" value="UDP-Glc/GDP-Man_DH_N"/>
</dbReference>
<dbReference type="SMART" id="SM00984">
    <property type="entry name" value="UDPG_MGDP_dh_C"/>
    <property type="match status" value="1"/>
</dbReference>
<dbReference type="Pfam" id="PF03721">
    <property type="entry name" value="UDPG_MGDP_dh_N"/>
    <property type="match status" value="1"/>
</dbReference>
<dbReference type="RefSeq" id="WP_216477345.1">
    <property type="nucleotide sequence ID" value="NZ_JAHLQJ010000002.1"/>
</dbReference>
<dbReference type="PANTHER" id="PTHR43750:SF4">
    <property type="entry name" value="UDP-GLUCOSE 6-DEHYDROGENASE YWQF"/>
    <property type="match status" value="1"/>
</dbReference>
<evidence type="ECO:0000256" key="3">
    <source>
        <dbReference type="PIRNR" id="PIRNR000124"/>
    </source>
</evidence>
<keyword evidence="6" id="KW-1185">Reference proteome</keyword>
<dbReference type="EMBL" id="JAHLQJ010000002">
    <property type="protein sequence ID" value="MBU5670963.1"/>
    <property type="molecule type" value="Genomic_DNA"/>
</dbReference>
<dbReference type="PIRSF" id="PIRSF000124">
    <property type="entry name" value="UDPglc_GDPman_dh"/>
    <property type="match status" value="1"/>
</dbReference>
<protein>
    <recommendedName>
        <fullName evidence="3">UDP-glucose 6-dehydrogenase</fullName>
        <ecNumber evidence="3">1.1.1.22</ecNumber>
    </recommendedName>
</protein>
<dbReference type="EC" id="1.1.1.22" evidence="3"/>
<comment type="similarity">
    <text evidence="3">Belongs to the UDP-glucose/GDP-mannose dehydrogenase family.</text>
</comment>
<keyword evidence="2 3" id="KW-0520">NAD</keyword>
<dbReference type="PIRSF" id="PIRSF500134">
    <property type="entry name" value="UDPglc_DH_bac"/>
    <property type="match status" value="1"/>
</dbReference>
<comment type="caution">
    <text evidence="5">The sequence shown here is derived from an EMBL/GenBank/DDBJ whole genome shotgun (WGS) entry which is preliminary data.</text>
</comment>
<name>A0ABS6FNE9_9BACL</name>
<dbReference type="PANTHER" id="PTHR43750">
    <property type="entry name" value="UDP-GLUCOSE 6-DEHYDROGENASE TUAD"/>
    <property type="match status" value="1"/>
</dbReference>
<dbReference type="Pfam" id="PF03720">
    <property type="entry name" value="UDPG_MGDP_dh_C"/>
    <property type="match status" value="1"/>
</dbReference>
<reference evidence="5 6" key="1">
    <citation type="submission" date="2021-06" db="EMBL/GenBank/DDBJ databases">
        <authorList>
            <person name="Sun Q."/>
            <person name="Li D."/>
        </authorList>
    </citation>
    <scope>NUCLEOTIDE SEQUENCE [LARGE SCALE GENOMIC DNA]</scope>
    <source>
        <strain evidence="5 6">MSJ-6</strain>
    </source>
</reference>
<dbReference type="InterPro" id="IPR017476">
    <property type="entry name" value="UDP-Glc/GDP-Man"/>
</dbReference>
<dbReference type="InterPro" id="IPR014026">
    <property type="entry name" value="UDP-Glc/GDP-Man_DH_dimer"/>
</dbReference>
<keyword evidence="1 3" id="KW-0560">Oxidoreductase</keyword>
<evidence type="ECO:0000256" key="2">
    <source>
        <dbReference type="ARBA" id="ARBA00023027"/>
    </source>
</evidence>
<evidence type="ECO:0000256" key="1">
    <source>
        <dbReference type="ARBA" id="ARBA00023002"/>
    </source>
</evidence>
<dbReference type="Pfam" id="PF00984">
    <property type="entry name" value="UDPG_MGDP_dh"/>
    <property type="match status" value="1"/>
</dbReference>
<dbReference type="Proteomes" id="UP000743001">
    <property type="component" value="Unassembled WGS sequence"/>
</dbReference>
<evidence type="ECO:0000313" key="6">
    <source>
        <dbReference type="Proteomes" id="UP000743001"/>
    </source>
</evidence>
<dbReference type="NCBIfam" id="TIGR03026">
    <property type="entry name" value="NDP-sugDHase"/>
    <property type="match status" value="1"/>
</dbReference>
<evidence type="ECO:0000313" key="5">
    <source>
        <dbReference type="EMBL" id="MBU5670963.1"/>
    </source>
</evidence>
<proteinExistence type="inferred from homology"/>
<evidence type="ECO:0000259" key="4">
    <source>
        <dbReference type="SMART" id="SM00984"/>
    </source>
</evidence>
<feature type="domain" description="UDP-glucose/GDP-mannose dehydrogenase C-terminal" evidence="4">
    <location>
        <begin position="314"/>
        <end position="416"/>
    </location>
</feature>
<gene>
    <name evidence="5" type="ORF">KQJ23_03865</name>
</gene>
<dbReference type="InterPro" id="IPR028357">
    <property type="entry name" value="UDPglc_DH_bac"/>
</dbReference>
<accession>A0ABS6FNE9</accession>
<comment type="catalytic activity">
    <reaction evidence="3">
        <text>UDP-alpha-D-glucose + 2 NAD(+) + H2O = UDP-alpha-D-glucuronate + 2 NADH + 3 H(+)</text>
        <dbReference type="Rhea" id="RHEA:23596"/>
        <dbReference type="ChEBI" id="CHEBI:15377"/>
        <dbReference type="ChEBI" id="CHEBI:15378"/>
        <dbReference type="ChEBI" id="CHEBI:57540"/>
        <dbReference type="ChEBI" id="CHEBI:57945"/>
        <dbReference type="ChEBI" id="CHEBI:58052"/>
        <dbReference type="ChEBI" id="CHEBI:58885"/>
        <dbReference type="EC" id="1.1.1.22"/>
    </reaction>
</comment>
<sequence>MKIAVIGTGYVGLVTGVCLADIGHRVTCIDVNITKIRLLREGKSPIFEPGLQEMIQRNMLENRLRFTNEINAGIDQASIIYIAVGTPSNEDGTADLSAIQDAAVSIAKHIKHDVVIVTKSTVPIGTNDRIKAIIEDHKVDKSIRVDIVSNPEFLREGSAISDTFNGDRIVIGSDSEKAADIIEEINKPFQIPIFRTSIRSAEMIKYASNAFLATKISFINEISNLCEKLDADVTEVAQGMGMDKRIGTHFLNAGIGYGGSCFPKDTNALVQIAGNANHEFELLKSVIEVNKKQQKILIEKAKKRFDSLDGLTIAVLGLAFKPNTDDMREAASIPVISELIQSGARVLAYDPIANENAKRVLPKEVTFCKSIEEAITKTDCVFILTEWPEIVQFELAKYPLFMNRAVIFDGRNCFDPKKLLAYRIEYHSVGRSSTYLEVLKPSILK</sequence>